<dbReference type="InterPro" id="IPR003737">
    <property type="entry name" value="GlcNAc_PI_deacetylase-related"/>
</dbReference>
<evidence type="ECO:0000313" key="2">
    <source>
        <dbReference type="Proteomes" id="UP000315827"/>
    </source>
</evidence>
<sequence>MKYLLVVAHPDDEVLGAGASIYKWTHTGHEVNVCIMCTEAKARAFRPSDIELEGDTDAAISFLGVQKKYEGTFPNIEMNTVSHLKLVQFIESAIKESEPDIIITHHPADTNNDHLQTSMACQEAIRLFQRRPEVKRVKEFWYMEVPSCTEWKINNAMNTFNPNCFVEVGKEGVLAKVKALSMYRGVIRSYPHPRSEEYLLGLAAVRGGQWGLGYAEAFEVVLRWYDKDFY</sequence>
<dbReference type="Proteomes" id="UP000315827">
    <property type="component" value="Unassembled WGS sequence"/>
</dbReference>
<evidence type="ECO:0000313" key="1">
    <source>
        <dbReference type="EMBL" id="TWV57979.1"/>
    </source>
</evidence>
<dbReference type="EMBL" id="VOHW01000023">
    <property type="protein sequence ID" value="TWV57979.1"/>
    <property type="molecule type" value="Genomic_DNA"/>
</dbReference>
<name>A0A5C6K5Z6_PARDI</name>
<gene>
    <name evidence="1" type="ORF">FSA05_21900</name>
</gene>
<accession>A0A5C6K5Z6</accession>
<dbReference type="InterPro" id="IPR024078">
    <property type="entry name" value="LmbE-like_dom_sf"/>
</dbReference>
<protein>
    <submittedName>
        <fullName evidence="1">PIG-L family deacetylase</fullName>
    </submittedName>
</protein>
<proteinExistence type="predicted"/>
<dbReference type="SUPFAM" id="SSF102588">
    <property type="entry name" value="LmbE-like"/>
    <property type="match status" value="1"/>
</dbReference>
<comment type="caution">
    <text evidence="1">The sequence shown here is derived from an EMBL/GenBank/DDBJ whole genome shotgun (WGS) entry which is preliminary data.</text>
</comment>
<dbReference type="Pfam" id="PF02585">
    <property type="entry name" value="PIG-L"/>
    <property type="match status" value="1"/>
</dbReference>
<reference evidence="1 2" key="1">
    <citation type="submission" date="2019-07" db="EMBL/GenBank/DDBJ databases">
        <title>Genome sequencing of Parabacteroides distasonis iSURF_7.</title>
        <authorList>
            <person name="Degefu H.N."/>
            <person name="Ruoff K.L."/>
            <person name="Price C.E."/>
            <person name="Valls R.A."/>
            <person name="O'Toole G.A."/>
        </authorList>
    </citation>
    <scope>NUCLEOTIDE SEQUENCE [LARGE SCALE GENOMIC DNA]</scope>
    <source>
        <strain evidence="1 2">CFPLTA003_1B</strain>
    </source>
</reference>
<organism evidence="1 2">
    <name type="scientific">Parabacteroides distasonis</name>
    <dbReference type="NCBI Taxonomy" id="823"/>
    <lineage>
        <taxon>Bacteria</taxon>
        <taxon>Pseudomonadati</taxon>
        <taxon>Bacteroidota</taxon>
        <taxon>Bacteroidia</taxon>
        <taxon>Bacteroidales</taxon>
        <taxon>Tannerellaceae</taxon>
        <taxon>Parabacteroides</taxon>
    </lineage>
</organism>
<dbReference type="AlphaFoldDB" id="A0A5C6K5Z6"/>
<dbReference type="RefSeq" id="WP_121961410.1">
    <property type="nucleotide sequence ID" value="NZ_VOHW01000023.1"/>
</dbReference>
<dbReference type="Gene3D" id="3.40.50.10320">
    <property type="entry name" value="LmbE-like"/>
    <property type="match status" value="1"/>
</dbReference>